<accession>A0A542ZCR5</accession>
<organism evidence="2 3">
    <name type="scientific">Propioniferax innocua</name>
    <dbReference type="NCBI Taxonomy" id="1753"/>
    <lineage>
        <taxon>Bacteria</taxon>
        <taxon>Bacillati</taxon>
        <taxon>Actinomycetota</taxon>
        <taxon>Actinomycetes</taxon>
        <taxon>Propionibacteriales</taxon>
        <taxon>Propionibacteriaceae</taxon>
        <taxon>Propioniferax</taxon>
    </lineage>
</organism>
<comment type="caution">
    <text evidence="2">The sequence shown here is derived from an EMBL/GenBank/DDBJ whole genome shotgun (WGS) entry which is preliminary data.</text>
</comment>
<proteinExistence type="predicted"/>
<evidence type="ECO:0000313" key="2">
    <source>
        <dbReference type="EMBL" id="TQL58145.1"/>
    </source>
</evidence>
<gene>
    <name evidence="2" type="ORF">FB460_1998</name>
</gene>
<reference evidence="2 3" key="1">
    <citation type="submission" date="2019-06" db="EMBL/GenBank/DDBJ databases">
        <title>Sequencing the genomes of 1000 actinobacteria strains.</title>
        <authorList>
            <person name="Klenk H.-P."/>
        </authorList>
    </citation>
    <scope>NUCLEOTIDE SEQUENCE [LARGE SCALE GENOMIC DNA]</scope>
    <source>
        <strain evidence="2 3">DSM 8251</strain>
    </source>
</reference>
<dbReference type="AlphaFoldDB" id="A0A542ZCR5"/>
<sequence>MDLEALLLLNDGVILARDHRPLRRRLSRWADRGLLVRVLRGIYVAAGTQHDHRTLVRVVARAYPDAIFTGRTAAWLNGWSDVVPRKITAMHRGRSIRSGRIRLSHGTLSDEVWHERHGLRFLTPAMAALDLVPELGGKLVDDLLRTDRTGGVLTQLHRALASSPGRAGNVVRRILLERSRSNPWSEAERHLHDLLDAAGITGWSANDPVVEDGQRFHPDVVFRAARLILEVDGFAFHSGREVFERDRRRQNTLVINGWQVLRLTWRMLTEDPDGVIALIRRALVSRAPSL</sequence>
<name>A0A542ZCR5_9ACTN</name>
<dbReference type="Proteomes" id="UP000316196">
    <property type="component" value="Unassembled WGS sequence"/>
</dbReference>
<dbReference type="OrthoDB" id="4310518at2"/>
<dbReference type="EMBL" id="VFOR01000002">
    <property type="protein sequence ID" value="TQL58145.1"/>
    <property type="molecule type" value="Genomic_DNA"/>
</dbReference>
<evidence type="ECO:0000259" key="1">
    <source>
        <dbReference type="Pfam" id="PF04480"/>
    </source>
</evidence>
<dbReference type="SUPFAM" id="SSF52980">
    <property type="entry name" value="Restriction endonuclease-like"/>
    <property type="match status" value="1"/>
</dbReference>
<dbReference type="RefSeq" id="WP_142093967.1">
    <property type="nucleotide sequence ID" value="NZ_BAAAMD010000004.1"/>
</dbReference>
<protein>
    <submittedName>
        <fullName evidence="2">Uncharacterized protein DUF559</fullName>
    </submittedName>
</protein>
<feature type="domain" description="DUF559" evidence="1">
    <location>
        <begin position="215"/>
        <end position="283"/>
    </location>
</feature>
<evidence type="ECO:0000313" key="3">
    <source>
        <dbReference type="Proteomes" id="UP000316196"/>
    </source>
</evidence>
<dbReference type="Gene3D" id="3.40.960.10">
    <property type="entry name" value="VSR Endonuclease"/>
    <property type="match status" value="1"/>
</dbReference>
<dbReference type="InterPro" id="IPR007569">
    <property type="entry name" value="DUF559"/>
</dbReference>
<dbReference type="Pfam" id="PF04480">
    <property type="entry name" value="DUF559"/>
    <property type="match status" value="1"/>
</dbReference>
<keyword evidence="3" id="KW-1185">Reference proteome</keyword>
<dbReference type="InterPro" id="IPR011335">
    <property type="entry name" value="Restrct_endonuc-II-like"/>
</dbReference>